<accession>A0AAD9E593</accession>
<evidence type="ECO:0000256" key="4">
    <source>
        <dbReference type="SAM" id="MobiDB-lite"/>
    </source>
</evidence>
<dbReference type="GO" id="GO:0005634">
    <property type="term" value="C:nucleus"/>
    <property type="evidence" value="ECO:0007669"/>
    <property type="project" value="UniProtKB-SubCell"/>
</dbReference>
<organism evidence="6 7">
    <name type="scientific">Electrophorus voltai</name>
    <dbReference type="NCBI Taxonomy" id="2609070"/>
    <lineage>
        <taxon>Eukaryota</taxon>
        <taxon>Metazoa</taxon>
        <taxon>Chordata</taxon>
        <taxon>Craniata</taxon>
        <taxon>Vertebrata</taxon>
        <taxon>Euteleostomi</taxon>
        <taxon>Actinopterygii</taxon>
        <taxon>Neopterygii</taxon>
        <taxon>Teleostei</taxon>
        <taxon>Ostariophysi</taxon>
        <taxon>Gymnotiformes</taxon>
        <taxon>Gymnotoidei</taxon>
        <taxon>Gymnotidae</taxon>
        <taxon>Electrophorus</taxon>
    </lineage>
</organism>
<comment type="caution">
    <text evidence="6">The sequence shown here is derived from an EMBL/GenBank/DDBJ whole genome shotgun (WGS) entry which is preliminary data.</text>
</comment>
<dbReference type="InterPro" id="IPR012348">
    <property type="entry name" value="RNR-like"/>
</dbReference>
<dbReference type="CDD" id="cd01049">
    <property type="entry name" value="RNRR2"/>
    <property type="match status" value="1"/>
</dbReference>
<dbReference type="GO" id="GO:0009263">
    <property type="term" value="P:deoxyribonucleotide biosynthetic process"/>
    <property type="evidence" value="ECO:0007669"/>
    <property type="project" value="InterPro"/>
</dbReference>
<dbReference type="Gene3D" id="1.10.620.20">
    <property type="entry name" value="Ribonucleotide Reductase, subunit A"/>
    <property type="match status" value="1"/>
</dbReference>
<dbReference type="Pfam" id="PF00268">
    <property type="entry name" value="Ribonuc_red_sm"/>
    <property type="match status" value="1"/>
</dbReference>
<feature type="compositionally biased region" description="Basic and acidic residues" evidence="4">
    <location>
        <begin position="436"/>
        <end position="450"/>
    </location>
</feature>
<feature type="transmembrane region" description="Helical" evidence="5">
    <location>
        <begin position="356"/>
        <end position="377"/>
    </location>
</feature>
<feature type="region of interest" description="Disordered" evidence="4">
    <location>
        <begin position="601"/>
        <end position="622"/>
    </location>
</feature>
<feature type="region of interest" description="Disordered" evidence="4">
    <location>
        <begin position="673"/>
        <end position="751"/>
    </location>
</feature>
<feature type="transmembrane region" description="Helical" evidence="5">
    <location>
        <begin position="193"/>
        <end position="214"/>
    </location>
</feature>
<feature type="region of interest" description="Disordered" evidence="4">
    <location>
        <begin position="401"/>
        <end position="557"/>
    </location>
</feature>
<keyword evidence="5" id="KW-1133">Transmembrane helix</keyword>
<feature type="region of interest" description="Disordered" evidence="4">
    <location>
        <begin position="787"/>
        <end position="823"/>
    </location>
</feature>
<dbReference type="InterPro" id="IPR009078">
    <property type="entry name" value="Ferritin-like_SF"/>
</dbReference>
<feature type="compositionally biased region" description="Basic residues" evidence="4">
    <location>
        <begin position="814"/>
        <end position="823"/>
    </location>
</feature>
<keyword evidence="7" id="KW-1185">Reference proteome</keyword>
<dbReference type="PANTHER" id="PTHR23251:SF0">
    <property type="entry name" value="PROTEIN LYRIC"/>
    <property type="match status" value="1"/>
</dbReference>
<keyword evidence="5" id="KW-0472">Membrane</keyword>
<keyword evidence="3" id="KW-0539">Nucleus</keyword>
<dbReference type="Proteomes" id="UP001239994">
    <property type="component" value="Unassembled WGS sequence"/>
</dbReference>
<dbReference type="PROSITE" id="PS00368">
    <property type="entry name" value="RIBORED_SMALL"/>
    <property type="match status" value="1"/>
</dbReference>
<dbReference type="GO" id="GO:0045766">
    <property type="term" value="P:positive regulation of angiogenesis"/>
    <property type="evidence" value="ECO:0007669"/>
    <property type="project" value="InterPro"/>
</dbReference>
<dbReference type="GO" id="GO:0006357">
    <property type="term" value="P:regulation of transcription by RNA polymerase II"/>
    <property type="evidence" value="ECO:0007669"/>
    <property type="project" value="TreeGrafter"/>
</dbReference>
<evidence type="ECO:0000313" key="7">
    <source>
        <dbReference type="Proteomes" id="UP001239994"/>
    </source>
</evidence>
<reference evidence="6" key="1">
    <citation type="submission" date="2023-03" db="EMBL/GenBank/DDBJ databases">
        <title>Electrophorus voltai genome.</title>
        <authorList>
            <person name="Bian C."/>
        </authorList>
    </citation>
    <scope>NUCLEOTIDE SEQUENCE</scope>
    <source>
        <strain evidence="6">CB-2022</strain>
        <tissue evidence="6">Muscle</tissue>
    </source>
</reference>
<evidence type="ECO:0000256" key="5">
    <source>
        <dbReference type="SAM" id="Phobius"/>
    </source>
</evidence>
<dbReference type="InterPro" id="IPR030475">
    <property type="entry name" value="RNR_small_AS"/>
</dbReference>
<dbReference type="InterPro" id="IPR033909">
    <property type="entry name" value="RNR_small"/>
</dbReference>
<dbReference type="GO" id="GO:0043066">
    <property type="term" value="P:negative regulation of apoptotic process"/>
    <property type="evidence" value="ECO:0007669"/>
    <property type="project" value="InterPro"/>
</dbReference>
<gene>
    <name evidence="6" type="ORF">P4O66_019340</name>
</gene>
<evidence type="ECO:0000313" key="6">
    <source>
        <dbReference type="EMBL" id="KAK1804964.1"/>
    </source>
</evidence>
<dbReference type="SUPFAM" id="SSF47240">
    <property type="entry name" value="Ferritin-like"/>
    <property type="match status" value="1"/>
</dbReference>
<dbReference type="EMBL" id="JAROKS010000003">
    <property type="protein sequence ID" value="KAK1804964.1"/>
    <property type="molecule type" value="Genomic_DNA"/>
</dbReference>
<dbReference type="InterPro" id="IPR031402">
    <property type="entry name" value="LYRIC"/>
</dbReference>
<dbReference type="InterPro" id="IPR052305">
    <property type="entry name" value="TransReg_TumorExp"/>
</dbReference>
<evidence type="ECO:0000256" key="2">
    <source>
        <dbReference type="ARBA" id="ARBA00009303"/>
    </source>
</evidence>
<comment type="similarity">
    <text evidence="2">Belongs to the ribonucleoside diphosphate reductase small chain family.</text>
</comment>
<protein>
    <submittedName>
        <fullName evidence="6">Uncharacterized protein</fullName>
    </submittedName>
</protein>
<evidence type="ECO:0000256" key="1">
    <source>
        <dbReference type="ARBA" id="ARBA00004123"/>
    </source>
</evidence>
<dbReference type="GO" id="GO:0043123">
    <property type="term" value="P:positive regulation of canonical NF-kappaB signal transduction"/>
    <property type="evidence" value="ECO:0007669"/>
    <property type="project" value="InterPro"/>
</dbReference>
<feature type="compositionally biased region" description="Basic and acidic residues" evidence="4">
    <location>
        <begin position="409"/>
        <end position="427"/>
    </location>
</feature>
<feature type="compositionally biased region" description="Basic residues" evidence="4">
    <location>
        <begin position="736"/>
        <end position="745"/>
    </location>
</feature>
<sequence length="823" mass="92285">MDIKEYQNEHMDPKSIEDEPLLRENRRRFVIFPIQYPDIWKMYKQAQASNWTVEEVDLSKDLAHWDRLKPDEKHFISHVLAFFAASDGIVNENLVQRFSQEVQLPEARAFYGFQILIENVHSEMYSMLINTYIKDLKERDYLFNAIETMPCVKRKADWALQWISDTHSTFGMINCLFSKCNSGYELIFIGERLVAFAAVEGIFFSGSFAAIYWLKKRGLMPGLTYSNELISRDEGLHCNFACLMYSYLVKKPPADRVRDIITKAVSIEQEFLTEALPVNLIGINCLLMKQYIEFVADRLLTDLQMPKMATSWQAVSVEQAEVMATRLRQLASSGLHFLNNEFGIDLGLKPELYPSWVILSTALFGMIAAVALSWVAACHGVGRRKRGAVVSESGASVTDIAKAPLKKSVKSEEPKKKNKKKPADKQKTQQNGRTVPEQREEIKAVKEIPKESPPQPPADVKADKAKKSKKKPKPEVKQNQGVSCTDGKEPDEGAWETKISNREKRQQRRKEKGPGDNSGSPGGSNHVTQQIEQPLVAAPVSTKKNKESLNSKAGKADAIITPAPTNWNAVRPVNSGGWTEMSVKPPSKVSASDCQKWSVDMKTSGHRNSEPLAWGQDSEGGTWTGMDGRIKTDLNPLSFPMLGLKQSAGEPVTQASADIGKWDRIATVDEWSGFNGLGAVDPSSDWNAPAELWGNYEEPKAETLVPKETPVSQPSRLQESDDDDDKEKEDPSGSSKSKRKKKKKKKPEDENVLSHVVKLCVYVQVTIEGLIKPTESIAIKPCPHVPLEEPVKQNATPLSSQKKPDQNWEPVKQVQRKKARRET</sequence>
<dbReference type="Pfam" id="PF15686">
    <property type="entry name" value="LYRIC"/>
    <property type="match status" value="1"/>
</dbReference>
<name>A0AAD9E593_9TELE</name>
<dbReference type="PANTHER" id="PTHR23251">
    <property type="entry name" value="LYSINE-RICH CEACAM1 CO-ISOLATED PROTEIN LYRIC PROTEIN"/>
    <property type="match status" value="1"/>
</dbReference>
<dbReference type="GO" id="GO:0003712">
    <property type="term" value="F:transcription coregulator activity"/>
    <property type="evidence" value="ECO:0007669"/>
    <property type="project" value="TreeGrafter"/>
</dbReference>
<dbReference type="GO" id="GO:0016491">
    <property type="term" value="F:oxidoreductase activity"/>
    <property type="evidence" value="ECO:0007669"/>
    <property type="project" value="InterPro"/>
</dbReference>
<proteinExistence type="inferred from homology"/>
<dbReference type="InterPro" id="IPR000358">
    <property type="entry name" value="RNR_small_fam"/>
</dbReference>
<feature type="compositionally biased region" description="Low complexity" evidence="4">
    <location>
        <begin position="515"/>
        <end position="525"/>
    </location>
</feature>
<comment type="subcellular location">
    <subcellularLocation>
        <location evidence="1">Nucleus</location>
    </subcellularLocation>
</comment>
<dbReference type="AlphaFoldDB" id="A0AAD9E593"/>
<keyword evidence="5" id="KW-0812">Transmembrane</keyword>
<evidence type="ECO:0000256" key="3">
    <source>
        <dbReference type="ARBA" id="ARBA00023242"/>
    </source>
</evidence>